<protein>
    <recommendedName>
        <fullName evidence="4">DUF1049 domain-containing protein</fullName>
    </recommendedName>
</protein>
<keyword evidence="3" id="KW-1185">Reference proteome</keyword>
<feature type="transmembrane region" description="Helical" evidence="1">
    <location>
        <begin position="52"/>
        <end position="76"/>
    </location>
</feature>
<sequence length="83" mass="9269">MTMSWRDKSRIKRFMITGLVLLTSVVCLLFVLENQQLVVVSFLGFSSPQLQISMFGVASFLMGMIFGGGVVVAHFLGVRRRGR</sequence>
<gene>
    <name evidence="2" type="ORF">SAMN04490187_5546</name>
</gene>
<keyword evidence="1" id="KW-1133">Transmembrane helix</keyword>
<organism evidence="2 3">
    <name type="scientific">Pseudomonas jessenii</name>
    <dbReference type="NCBI Taxonomy" id="77298"/>
    <lineage>
        <taxon>Bacteria</taxon>
        <taxon>Pseudomonadati</taxon>
        <taxon>Pseudomonadota</taxon>
        <taxon>Gammaproteobacteria</taxon>
        <taxon>Pseudomonadales</taxon>
        <taxon>Pseudomonadaceae</taxon>
        <taxon>Pseudomonas</taxon>
    </lineage>
</organism>
<accession>A0A1H4V062</accession>
<dbReference type="AlphaFoldDB" id="A0A1H4V062"/>
<dbReference type="EMBL" id="FNTC01000002">
    <property type="protein sequence ID" value="SEC74387.1"/>
    <property type="molecule type" value="Genomic_DNA"/>
</dbReference>
<feature type="transmembrane region" description="Helical" evidence="1">
    <location>
        <begin position="12"/>
        <end position="32"/>
    </location>
</feature>
<keyword evidence="1" id="KW-0812">Transmembrane</keyword>
<name>A0A1H4V062_PSEJE</name>
<evidence type="ECO:0000313" key="2">
    <source>
        <dbReference type="EMBL" id="SEC74387.1"/>
    </source>
</evidence>
<evidence type="ECO:0000256" key="1">
    <source>
        <dbReference type="SAM" id="Phobius"/>
    </source>
</evidence>
<proteinExistence type="predicted"/>
<reference evidence="3" key="1">
    <citation type="submission" date="2016-10" db="EMBL/GenBank/DDBJ databases">
        <authorList>
            <person name="Varghese N."/>
            <person name="Submissions S."/>
        </authorList>
    </citation>
    <scope>NUCLEOTIDE SEQUENCE [LARGE SCALE GENOMIC DNA]</scope>
    <source>
        <strain evidence="3">BS3660</strain>
    </source>
</reference>
<keyword evidence="1" id="KW-0472">Membrane</keyword>
<evidence type="ECO:0008006" key="4">
    <source>
        <dbReference type="Google" id="ProtNLM"/>
    </source>
</evidence>
<evidence type="ECO:0000313" key="3">
    <source>
        <dbReference type="Proteomes" id="UP000198542"/>
    </source>
</evidence>
<dbReference type="Proteomes" id="UP000198542">
    <property type="component" value="Unassembled WGS sequence"/>
</dbReference>